<keyword evidence="1" id="KW-0812">Transmembrane</keyword>
<keyword evidence="3" id="KW-1185">Reference proteome</keyword>
<evidence type="ECO:0000256" key="1">
    <source>
        <dbReference type="SAM" id="Phobius"/>
    </source>
</evidence>
<name>K0IDV8_NITGG</name>
<feature type="transmembrane region" description="Helical" evidence="1">
    <location>
        <begin position="6"/>
        <end position="31"/>
    </location>
</feature>
<reference evidence="2 3" key="1">
    <citation type="journal article" date="2012" name="Environ. Microbiol.">
        <title>The genome of the ammonia-oxidizing Candidatus Nitrososphaera gargensis: insights into metabolic versatility and environmental adaptations.</title>
        <authorList>
            <person name="Spang A."/>
            <person name="Poehlein A."/>
            <person name="Offre P."/>
            <person name="Zumbragel S."/>
            <person name="Haider S."/>
            <person name="Rychlik N."/>
            <person name="Nowka B."/>
            <person name="Schmeisser C."/>
            <person name="Lebedeva E.V."/>
            <person name="Rattei T."/>
            <person name="Bohm C."/>
            <person name="Schmid M."/>
            <person name="Galushko A."/>
            <person name="Hatzenpichler R."/>
            <person name="Weinmaier T."/>
            <person name="Daniel R."/>
            <person name="Schleper C."/>
            <person name="Spieck E."/>
            <person name="Streit W."/>
            <person name="Wagner M."/>
        </authorList>
    </citation>
    <scope>NUCLEOTIDE SEQUENCE [LARGE SCALE GENOMIC DNA]</scope>
    <source>
        <strain evidence="3">Ga9.2</strain>
    </source>
</reference>
<dbReference type="Proteomes" id="UP000008037">
    <property type="component" value="Chromosome"/>
</dbReference>
<protein>
    <submittedName>
        <fullName evidence="2">Uncharacterized protein</fullName>
    </submittedName>
</protein>
<dbReference type="STRING" id="1237085.Ngar_c00530"/>
<organism evidence="2 3">
    <name type="scientific">Nitrososphaera gargensis (strain Ga9.2)</name>
    <dbReference type="NCBI Taxonomy" id="1237085"/>
    <lineage>
        <taxon>Archaea</taxon>
        <taxon>Nitrososphaerota</taxon>
        <taxon>Nitrososphaeria</taxon>
        <taxon>Nitrososphaerales</taxon>
        <taxon>Nitrososphaeraceae</taxon>
        <taxon>Nitrososphaera</taxon>
    </lineage>
</organism>
<evidence type="ECO:0000313" key="2">
    <source>
        <dbReference type="EMBL" id="AFU57003.1"/>
    </source>
</evidence>
<dbReference type="HOGENOM" id="CLU_3323101_0_0_2"/>
<gene>
    <name evidence="2" type="ordered locus">Ngar_c00530</name>
</gene>
<dbReference type="InParanoid" id="K0IDV8"/>
<dbReference type="EMBL" id="CP002408">
    <property type="protein sequence ID" value="AFU57003.1"/>
    <property type="molecule type" value="Genomic_DNA"/>
</dbReference>
<proteinExistence type="predicted"/>
<keyword evidence="1" id="KW-1133">Transmembrane helix</keyword>
<keyword evidence="1" id="KW-0472">Membrane</keyword>
<accession>K0IDV8</accession>
<dbReference type="AlphaFoldDB" id="K0IDV8"/>
<dbReference type="BioCyc" id="CNIT1237085:G1324-53-MONOMER"/>
<evidence type="ECO:0000313" key="3">
    <source>
        <dbReference type="Proteomes" id="UP000008037"/>
    </source>
</evidence>
<sequence>MLGFLTIGVLLFNPFILVVLGIAIVVIAAMMKNKKDVR</sequence>
<dbReference type="KEGG" id="nga:Ngar_c00530"/>